<organism evidence="1 2">
    <name type="scientific">Leptospira yasudae</name>
    <dbReference type="NCBI Taxonomy" id="2202201"/>
    <lineage>
        <taxon>Bacteria</taxon>
        <taxon>Pseudomonadati</taxon>
        <taxon>Spirochaetota</taxon>
        <taxon>Spirochaetia</taxon>
        <taxon>Leptospirales</taxon>
        <taxon>Leptospiraceae</taxon>
        <taxon>Leptospira</taxon>
    </lineage>
</organism>
<accession>A0ABX9M3U8</accession>
<comment type="caution">
    <text evidence="1">The sequence shown here is derived from an EMBL/GenBank/DDBJ whole genome shotgun (WGS) entry which is preliminary data.</text>
</comment>
<reference evidence="2" key="1">
    <citation type="submission" date="2018-05" db="EMBL/GenBank/DDBJ databases">
        <title>Leptospira yasudae sp. nov. and Leptospira stimsonii sp. nov., two pathogenic species of the genus Leptospira isolated from environmental sources.</title>
        <authorList>
            <person name="Casanovas-Massana A."/>
            <person name="Hamond C."/>
            <person name="Santos L.A."/>
            <person name="Hacker K.P."/>
            <person name="Balassiano I."/>
            <person name="Medeiros M.A."/>
            <person name="Reis M.G."/>
            <person name="Ko A.I."/>
            <person name="Wunder E.A."/>
        </authorList>
    </citation>
    <scope>NUCLEOTIDE SEQUENCE [LARGE SCALE GENOMIC DNA]</scope>
    <source>
        <strain evidence="2">B21</strain>
    </source>
</reference>
<proteinExistence type="predicted"/>
<dbReference type="Proteomes" id="UP000285569">
    <property type="component" value="Unassembled WGS sequence"/>
</dbReference>
<evidence type="ECO:0000313" key="1">
    <source>
        <dbReference type="EMBL" id="RHX80272.1"/>
    </source>
</evidence>
<dbReference type="EMBL" id="QHCR01000004">
    <property type="protein sequence ID" value="RHX80272.1"/>
    <property type="molecule type" value="Genomic_DNA"/>
</dbReference>
<gene>
    <name evidence="1" type="ORF">DLM77_10565</name>
</gene>
<protein>
    <submittedName>
        <fullName evidence="1">Uncharacterized protein</fullName>
    </submittedName>
</protein>
<name>A0ABX9M3U8_9LEPT</name>
<keyword evidence="2" id="KW-1185">Reference proteome</keyword>
<sequence length="70" mass="8360">MRRACLEARFWEYSISARRDERAANPEQRVSRFAGTRPKIDNLNLVVLSEHFCFLEVWELIQNQDFTIES</sequence>
<reference evidence="1 2" key="2">
    <citation type="journal article" date="2020" name="Int. J. Syst. Evol. Microbiol.">
        <title>Leptospira yasudae sp. nov. and Leptospira stimsonii sp. nov., two new species of the pathogenic group isolated from environmental sources.</title>
        <authorList>
            <person name="Casanovas-Massana A."/>
            <person name="Hamond C."/>
            <person name="Santos L.A."/>
            <person name="de Oliveira D."/>
            <person name="Hacker K.P."/>
            <person name="Balassiano I."/>
            <person name="Costa F."/>
            <person name="Medeiros M.A."/>
            <person name="Reis M.G."/>
            <person name="Ko A.I."/>
            <person name="Wunder E.A."/>
        </authorList>
    </citation>
    <scope>NUCLEOTIDE SEQUENCE [LARGE SCALE GENOMIC DNA]</scope>
    <source>
        <strain evidence="1 2">B21</strain>
    </source>
</reference>
<evidence type="ECO:0000313" key="2">
    <source>
        <dbReference type="Proteomes" id="UP000285569"/>
    </source>
</evidence>